<reference evidence="3 4" key="1">
    <citation type="journal article" date="2018" name="IMA Fungus">
        <title>IMA Genome-F 9: Draft genome sequence of Annulohypoxylon stygium, Aspergillus mulundensis, Berkeleyomyces basicola (syn. Thielaviopsis basicola), Ceratocystis smalleyi, two Cercospora beticola strains, Coleophoma cylindrospora, Fusarium fracticaudum, Phialophora cf. hyalina, and Morchella septimelata.</title>
        <authorList>
            <person name="Wingfield B.D."/>
            <person name="Bills G.F."/>
            <person name="Dong Y."/>
            <person name="Huang W."/>
            <person name="Nel W.J."/>
            <person name="Swalarsk-Parry B.S."/>
            <person name="Vaghefi N."/>
            <person name="Wilken P.M."/>
            <person name="An Z."/>
            <person name="de Beer Z.W."/>
            <person name="De Vos L."/>
            <person name="Chen L."/>
            <person name="Duong T.A."/>
            <person name="Gao Y."/>
            <person name="Hammerbacher A."/>
            <person name="Kikkert J.R."/>
            <person name="Li Y."/>
            <person name="Li H."/>
            <person name="Li K."/>
            <person name="Li Q."/>
            <person name="Liu X."/>
            <person name="Ma X."/>
            <person name="Naidoo K."/>
            <person name="Pethybridge S.J."/>
            <person name="Sun J."/>
            <person name="Steenkamp E.T."/>
            <person name="van der Nest M.A."/>
            <person name="van Wyk S."/>
            <person name="Wingfield M.J."/>
            <person name="Xiong C."/>
            <person name="Yue Q."/>
            <person name="Zhang X."/>
        </authorList>
    </citation>
    <scope>NUCLEOTIDE SEQUENCE [LARGE SCALE GENOMIC DNA]</scope>
    <source>
        <strain evidence="3 4">BP5796</strain>
    </source>
</reference>
<dbReference type="AlphaFoldDB" id="A0A3D8Q917"/>
<dbReference type="Proteomes" id="UP000256328">
    <property type="component" value="Unassembled WGS sequence"/>
</dbReference>
<dbReference type="InterPro" id="IPR000073">
    <property type="entry name" value="AB_hydrolase_1"/>
</dbReference>
<sequence length="127" mass="13909">MSSSTVDGPKKLLSPPNQARDIVAIIKALGFEKASIFANSLGGIFGFQLAVDHPEMINHLICHENPTVMLIPDASERFERILLLQHAYRESGLLGASQLYSPKFPGYDDPGLEKPGSPPHRKLGEFL</sequence>
<name>A0A3D8Q917_9HELO</name>
<proteinExistence type="predicted"/>
<organism evidence="3 4">
    <name type="scientific">Coleophoma crateriformis</name>
    <dbReference type="NCBI Taxonomy" id="565419"/>
    <lineage>
        <taxon>Eukaryota</taxon>
        <taxon>Fungi</taxon>
        <taxon>Dikarya</taxon>
        <taxon>Ascomycota</taxon>
        <taxon>Pezizomycotina</taxon>
        <taxon>Leotiomycetes</taxon>
        <taxon>Helotiales</taxon>
        <taxon>Dermateaceae</taxon>
        <taxon>Coleophoma</taxon>
    </lineage>
</organism>
<evidence type="ECO:0000313" key="3">
    <source>
        <dbReference type="EMBL" id="RDW58316.1"/>
    </source>
</evidence>
<evidence type="ECO:0000313" key="4">
    <source>
        <dbReference type="Proteomes" id="UP000256328"/>
    </source>
</evidence>
<feature type="region of interest" description="Disordered" evidence="1">
    <location>
        <begin position="105"/>
        <end position="127"/>
    </location>
</feature>
<protein>
    <recommendedName>
        <fullName evidence="2">AB hydrolase-1 domain-containing protein</fullName>
    </recommendedName>
</protein>
<dbReference type="EMBL" id="PDLN01000021">
    <property type="protein sequence ID" value="RDW58316.1"/>
    <property type="molecule type" value="Genomic_DNA"/>
</dbReference>
<dbReference type="InterPro" id="IPR029058">
    <property type="entry name" value="AB_hydrolase_fold"/>
</dbReference>
<gene>
    <name evidence="3" type="ORF">BP5796_12246</name>
</gene>
<comment type="caution">
    <text evidence="3">The sequence shown here is derived from an EMBL/GenBank/DDBJ whole genome shotgun (WGS) entry which is preliminary data.</text>
</comment>
<keyword evidence="4" id="KW-1185">Reference proteome</keyword>
<dbReference type="Pfam" id="PF00561">
    <property type="entry name" value="Abhydrolase_1"/>
    <property type="match status" value="1"/>
</dbReference>
<accession>A0A3D8Q917</accession>
<feature type="domain" description="AB hydrolase-1" evidence="2">
    <location>
        <begin position="18"/>
        <end position="71"/>
    </location>
</feature>
<dbReference type="SUPFAM" id="SSF53474">
    <property type="entry name" value="alpha/beta-Hydrolases"/>
    <property type="match status" value="1"/>
</dbReference>
<evidence type="ECO:0000259" key="2">
    <source>
        <dbReference type="Pfam" id="PF00561"/>
    </source>
</evidence>
<evidence type="ECO:0000256" key="1">
    <source>
        <dbReference type="SAM" id="MobiDB-lite"/>
    </source>
</evidence>
<dbReference type="OrthoDB" id="408373at2759"/>
<dbReference type="Gene3D" id="3.40.50.1820">
    <property type="entry name" value="alpha/beta hydrolase"/>
    <property type="match status" value="1"/>
</dbReference>